<evidence type="ECO:0000313" key="1">
    <source>
        <dbReference type="EMBL" id="SUA31686.1"/>
    </source>
</evidence>
<accession>A0A378WEM5</accession>
<organism evidence="1 2">
    <name type="scientific">Mycolicibacterium fortuitum</name>
    <name type="common">Mycobacterium fortuitum</name>
    <dbReference type="NCBI Taxonomy" id="1766"/>
    <lineage>
        <taxon>Bacteria</taxon>
        <taxon>Bacillati</taxon>
        <taxon>Actinomycetota</taxon>
        <taxon>Actinomycetes</taxon>
        <taxon>Mycobacteriales</taxon>
        <taxon>Mycobacteriaceae</taxon>
        <taxon>Mycolicibacterium</taxon>
    </lineage>
</organism>
<dbReference type="Proteomes" id="UP000255389">
    <property type="component" value="Unassembled WGS sequence"/>
</dbReference>
<gene>
    <name evidence="1" type="ORF">NCTC1542_07041</name>
</gene>
<dbReference type="AlphaFoldDB" id="A0A378WEM5"/>
<sequence>MRWWHWFTLILCSAWMAGLLWLMTGPASDDPKRELSPVSYPGEVGVPGQVLLPSLRQRPVPGWRIDLKALLPGTDEPQVEHIGDVGARGYFTVIPKGQPPGEGRAWLLGIDVAQGVPSFTPVQIDNPAKLKCFLNGPVRVLCLNDFYGTAPTEAWVIDTQAGTVVSRGPSALKADAFGDEAGKVAQVGPYVVAYEPGTGWHGINDQAQFTWTVKAVDDTITTLDPQPGMPTSSIGVAKIDKNRSAAFSAVDGTLLRKSGGTLLPVAGGGFFEQERESKASRRILASFAFFDDKGTRVGRYDNQDGYPDLLNPDYRGSTELPVLSLSFIKQVLVLDNRGTPMTVVHVSTGGTPNAVRFVGDSLILTQSGWSADHRPAASEKFDLRSGNRVSSCTGLPVEDGFVGSDGTVVLGRDKAVGAAEDEATTVAVDSTTCTVLWQITEPVSMWAVGSTLVQSLPGSAELVSLVPPTR</sequence>
<reference evidence="1 2" key="1">
    <citation type="submission" date="2018-06" db="EMBL/GenBank/DDBJ databases">
        <authorList>
            <consortium name="Pathogen Informatics"/>
            <person name="Doyle S."/>
        </authorList>
    </citation>
    <scope>NUCLEOTIDE SEQUENCE [LARGE SCALE GENOMIC DNA]</scope>
    <source>
        <strain evidence="1 2">NCTC1542</strain>
    </source>
</reference>
<evidence type="ECO:0000313" key="2">
    <source>
        <dbReference type="Proteomes" id="UP000255389"/>
    </source>
</evidence>
<name>A0A378WEM5_MYCFO</name>
<protein>
    <submittedName>
        <fullName evidence="1">Uncharacterized protein</fullName>
    </submittedName>
</protein>
<dbReference type="EMBL" id="UGQY01000006">
    <property type="protein sequence ID" value="SUA31686.1"/>
    <property type="molecule type" value="Genomic_DNA"/>
</dbReference>
<proteinExistence type="predicted"/>